<dbReference type="AlphaFoldDB" id="A0ABD2Q6A5"/>
<dbReference type="Proteomes" id="UP001626550">
    <property type="component" value="Unassembled WGS sequence"/>
</dbReference>
<keyword evidence="2" id="KW-1185">Reference proteome</keyword>
<accession>A0ABD2Q6A5</accession>
<reference evidence="1 2" key="1">
    <citation type="submission" date="2024-11" db="EMBL/GenBank/DDBJ databases">
        <title>Adaptive evolution of stress response genes in parasites aligns with host niche diversity.</title>
        <authorList>
            <person name="Hahn C."/>
            <person name="Resl P."/>
        </authorList>
    </citation>
    <scope>NUCLEOTIDE SEQUENCE [LARGE SCALE GENOMIC DNA]</scope>
    <source>
        <strain evidence="1">EGGRZ-B1_66</strain>
        <tissue evidence="1">Body</tissue>
    </source>
</reference>
<gene>
    <name evidence="1" type="ORF">Ciccas_006296</name>
</gene>
<comment type="caution">
    <text evidence="1">The sequence shown here is derived from an EMBL/GenBank/DDBJ whole genome shotgun (WGS) entry which is preliminary data.</text>
</comment>
<dbReference type="EMBL" id="JBJKFK010000834">
    <property type="protein sequence ID" value="KAL3315070.1"/>
    <property type="molecule type" value="Genomic_DNA"/>
</dbReference>
<evidence type="ECO:0000313" key="1">
    <source>
        <dbReference type="EMBL" id="KAL3315070.1"/>
    </source>
</evidence>
<name>A0ABD2Q6A5_9PLAT</name>
<organism evidence="1 2">
    <name type="scientific">Cichlidogyrus casuarinus</name>
    <dbReference type="NCBI Taxonomy" id="1844966"/>
    <lineage>
        <taxon>Eukaryota</taxon>
        <taxon>Metazoa</taxon>
        <taxon>Spiralia</taxon>
        <taxon>Lophotrochozoa</taxon>
        <taxon>Platyhelminthes</taxon>
        <taxon>Monogenea</taxon>
        <taxon>Monopisthocotylea</taxon>
        <taxon>Dactylogyridea</taxon>
        <taxon>Ancyrocephalidae</taxon>
        <taxon>Cichlidogyrus</taxon>
    </lineage>
</organism>
<proteinExistence type="predicted"/>
<sequence>MNQNTPLSDDLFKLVTDEVLNALVKIKNKFDVDIEYTRFMQKELNMILENLDHRESGDSLRFVFFDVINILNSNNYPEISVDSITNHQAILKERIQWILPTKLIVIYYSTNNCITSALHNDI</sequence>
<evidence type="ECO:0000313" key="2">
    <source>
        <dbReference type="Proteomes" id="UP001626550"/>
    </source>
</evidence>
<protein>
    <submittedName>
        <fullName evidence="1">Uncharacterized protein</fullName>
    </submittedName>
</protein>